<dbReference type="SUPFAM" id="SSF51735">
    <property type="entry name" value="NAD(P)-binding Rossmann-fold domains"/>
    <property type="match status" value="1"/>
</dbReference>
<name>A0A501WMP9_9GAMM</name>
<dbReference type="Gene3D" id="3.40.50.720">
    <property type="entry name" value="NAD(P)-binding Rossmann-like Domain"/>
    <property type="match status" value="1"/>
</dbReference>
<dbReference type="PRINTS" id="PR00081">
    <property type="entry name" value="GDHRDH"/>
</dbReference>
<dbReference type="EMBL" id="VFRR01000024">
    <property type="protein sequence ID" value="TPE49464.1"/>
    <property type="molecule type" value="Genomic_DNA"/>
</dbReference>
<dbReference type="OrthoDB" id="8653364at2"/>
<sequence length="248" mass="26823">MLTNKIIVVTGASRGIGLCITETLLREGALVVAQARNQTPELTQLNRQYPGRLLFVAADLTVSSEIDQLWQSAEAWQGNVDVLVNNAGLYVDSPIDDTDKWQQGWAINLQVNLLAAADLTRHALLHFKARKQGIIVNMASRSSHRGDDAEHLAYGAAKGGLLALTKGIARGYGEFGILAYALAPGWVRTNMAEAFIAEVGEEEVCKNLPLREVTPPQDVAELVAFLSSGRCRHATGSTIDITGADYVR</sequence>
<dbReference type="InterPro" id="IPR036291">
    <property type="entry name" value="NAD(P)-bd_dom_sf"/>
</dbReference>
<reference evidence="2 3" key="1">
    <citation type="submission" date="2019-06" db="EMBL/GenBank/DDBJ databases">
        <title>A novel bacterium of genus Marinomonas, isolated from coastal sand.</title>
        <authorList>
            <person name="Huang H."/>
            <person name="Mo K."/>
            <person name="Hu Y."/>
        </authorList>
    </citation>
    <scope>NUCLEOTIDE SEQUENCE [LARGE SCALE GENOMIC DNA]</scope>
    <source>
        <strain evidence="2 3">HB171799</strain>
    </source>
</reference>
<dbReference type="Proteomes" id="UP000315901">
    <property type="component" value="Unassembled WGS sequence"/>
</dbReference>
<dbReference type="PANTHER" id="PTHR42879:SF2">
    <property type="entry name" value="3-OXOACYL-[ACYL-CARRIER-PROTEIN] REDUCTASE FABG"/>
    <property type="match status" value="1"/>
</dbReference>
<evidence type="ECO:0000256" key="1">
    <source>
        <dbReference type="ARBA" id="ARBA00006484"/>
    </source>
</evidence>
<protein>
    <submittedName>
        <fullName evidence="2">SDR family oxidoreductase</fullName>
    </submittedName>
</protein>
<dbReference type="PANTHER" id="PTHR42879">
    <property type="entry name" value="3-OXOACYL-(ACYL-CARRIER-PROTEIN) REDUCTASE"/>
    <property type="match status" value="1"/>
</dbReference>
<evidence type="ECO:0000313" key="3">
    <source>
        <dbReference type="Proteomes" id="UP000315901"/>
    </source>
</evidence>
<comment type="similarity">
    <text evidence="1">Belongs to the short-chain dehydrogenases/reductases (SDR) family.</text>
</comment>
<dbReference type="AlphaFoldDB" id="A0A501WMP9"/>
<dbReference type="InterPro" id="IPR002347">
    <property type="entry name" value="SDR_fam"/>
</dbReference>
<keyword evidence="3" id="KW-1185">Reference proteome</keyword>
<evidence type="ECO:0000313" key="2">
    <source>
        <dbReference type="EMBL" id="TPE49464.1"/>
    </source>
</evidence>
<proteinExistence type="inferred from homology"/>
<dbReference type="Pfam" id="PF13561">
    <property type="entry name" value="adh_short_C2"/>
    <property type="match status" value="1"/>
</dbReference>
<comment type="caution">
    <text evidence="2">The sequence shown here is derived from an EMBL/GenBank/DDBJ whole genome shotgun (WGS) entry which is preliminary data.</text>
</comment>
<accession>A0A501WMP9</accession>
<dbReference type="InterPro" id="IPR050259">
    <property type="entry name" value="SDR"/>
</dbReference>
<organism evidence="2 3">
    <name type="scientific">Maribrevibacterium harenarium</name>
    <dbReference type="NCBI Taxonomy" id="2589817"/>
    <lineage>
        <taxon>Bacteria</taxon>
        <taxon>Pseudomonadati</taxon>
        <taxon>Pseudomonadota</taxon>
        <taxon>Gammaproteobacteria</taxon>
        <taxon>Oceanospirillales</taxon>
        <taxon>Oceanospirillaceae</taxon>
        <taxon>Maribrevibacterium</taxon>
    </lineage>
</organism>
<dbReference type="CDD" id="cd05233">
    <property type="entry name" value="SDR_c"/>
    <property type="match status" value="1"/>
</dbReference>
<dbReference type="PRINTS" id="PR00080">
    <property type="entry name" value="SDRFAMILY"/>
</dbReference>
<dbReference type="RefSeq" id="WP_140589513.1">
    <property type="nucleotide sequence ID" value="NZ_VFRR01000024.1"/>
</dbReference>
<gene>
    <name evidence="2" type="ORF">FJM67_11735</name>
</gene>